<evidence type="ECO:0000256" key="8">
    <source>
        <dbReference type="RuleBase" id="RU003814"/>
    </source>
</evidence>
<gene>
    <name evidence="9" type="primary">mtnA_2</name>
    <name evidence="9" type="ORF">HRbin17_02432</name>
</gene>
<organism evidence="9 10">
    <name type="scientific">Candidatus Fervidibacter japonicus</name>
    <dbReference type="NCBI Taxonomy" id="2035412"/>
    <lineage>
        <taxon>Bacteria</taxon>
        <taxon>Candidatus Fervidibacterota</taxon>
        <taxon>Candidatus Fervidibacter</taxon>
    </lineage>
</organism>
<keyword evidence="2" id="KW-0963">Cytoplasm</keyword>
<comment type="subunit">
    <text evidence="7">Component of the translation initiation factor 2B (eIF2B) complex which is a heterodecamer of two sets of five different subunits: alpha, beta, gamma, delta and epsilon. Subunits alpha, beta and delta comprise a regulatory subcomplex and subunits epsilon and gamma comprise a catalytic subcomplex. Within the complex, the hexameric regulatory complex resides at the center, with the two heterodimeric catalytic subcomplexes bound on opposite sides.</text>
</comment>
<comment type="subcellular location">
    <subcellularLocation>
        <location evidence="1">Cytoplasm</location>
        <location evidence="1">Cytosol</location>
    </subcellularLocation>
</comment>
<dbReference type="Gene3D" id="3.40.50.10470">
    <property type="entry name" value="Translation initiation factor eif-2b, domain 2"/>
    <property type="match status" value="1"/>
</dbReference>
<protein>
    <recommendedName>
        <fullName evidence="5">Translation initiation factor eIF2B subunit delta</fullName>
    </recommendedName>
    <alternativeName>
        <fullName evidence="6">eIF2B GDP-GTP exchange factor subunit delta</fullName>
    </alternativeName>
</protein>
<evidence type="ECO:0000256" key="3">
    <source>
        <dbReference type="ARBA" id="ARBA00022540"/>
    </source>
</evidence>
<dbReference type="PANTHER" id="PTHR10233">
    <property type="entry name" value="TRANSLATION INITIATION FACTOR EIF-2B"/>
    <property type="match status" value="1"/>
</dbReference>
<dbReference type="AlphaFoldDB" id="A0A2H5XFD7"/>
<dbReference type="InterPro" id="IPR037171">
    <property type="entry name" value="NagB/RpiA_transferase-like"/>
</dbReference>
<dbReference type="GO" id="GO:0005829">
    <property type="term" value="C:cytosol"/>
    <property type="evidence" value="ECO:0007669"/>
    <property type="project" value="UniProtKB-SubCell"/>
</dbReference>
<evidence type="ECO:0000256" key="4">
    <source>
        <dbReference type="ARBA" id="ARBA00022917"/>
    </source>
</evidence>
<evidence type="ECO:0000256" key="6">
    <source>
        <dbReference type="ARBA" id="ARBA00044356"/>
    </source>
</evidence>
<accession>A0A2H5XFD7</accession>
<reference evidence="10" key="1">
    <citation type="submission" date="2017-09" db="EMBL/GenBank/DDBJ databases">
        <title>Metaegenomics of thermophilic ammonia-oxidizing enrichment culture.</title>
        <authorList>
            <person name="Kato S."/>
            <person name="Suzuki K."/>
        </authorList>
    </citation>
    <scope>NUCLEOTIDE SEQUENCE [LARGE SCALE GENOMIC DNA]</scope>
</reference>
<evidence type="ECO:0000256" key="7">
    <source>
        <dbReference type="ARBA" id="ARBA00046432"/>
    </source>
</evidence>
<evidence type="ECO:0000256" key="5">
    <source>
        <dbReference type="ARBA" id="ARBA00044147"/>
    </source>
</evidence>
<keyword evidence="4" id="KW-0648">Protein biosynthesis</keyword>
<dbReference type="Pfam" id="PF01008">
    <property type="entry name" value="IF-2B"/>
    <property type="match status" value="1"/>
</dbReference>
<evidence type="ECO:0000313" key="10">
    <source>
        <dbReference type="Proteomes" id="UP000236173"/>
    </source>
</evidence>
<keyword evidence="3" id="KW-0396">Initiation factor</keyword>
<dbReference type="SUPFAM" id="SSF100950">
    <property type="entry name" value="NagB/RpiA/CoA transferase-like"/>
    <property type="match status" value="1"/>
</dbReference>
<evidence type="ECO:0000256" key="1">
    <source>
        <dbReference type="ARBA" id="ARBA00004514"/>
    </source>
</evidence>
<dbReference type="InterPro" id="IPR000649">
    <property type="entry name" value="IF-2B-related"/>
</dbReference>
<comment type="caution">
    <text evidence="9">The sequence shown here is derived from an EMBL/GenBank/DDBJ whole genome shotgun (WGS) entry which is preliminary data.</text>
</comment>
<dbReference type="PANTHER" id="PTHR10233:SF14">
    <property type="entry name" value="TRANSLATION INITIATION FACTOR EIF-2B SUBUNIT DELTA"/>
    <property type="match status" value="1"/>
</dbReference>
<sequence length="271" mass="29225">MDWQTSLQRLCDDRRSGASTLTRKAAHLFARIAKQVTPFDLIAAAERLHRAHPAMAPLWHLKNLVAASAEHPDQLGRALRDFVAALIAHEEAAVSHAAAWLPDGTVLTHSFSSLVFRALVHAHRSGKRIRVICPIALPGGEGRLLAQRVRRAGGNVLLVADLQAFAWLPQCSAMVIGADALCPDGLVHKVGTRPLAHAARQAGVPVWSIATSEKGLPLPWHEPMRGVAPPIAPLSIPQDRTLYDLTEWALITGVITEAGAGGESHRKLWGT</sequence>
<proteinExistence type="inferred from homology"/>
<dbReference type="GO" id="GO:0003743">
    <property type="term" value="F:translation initiation factor activity"/>
    <property type="evidence" value="ECO:0007669"/>
    <property type="project" value="UniProtKB-KW"/>
</dbReference>
<dbReference type="InterPro" id="IPR042529">
    <property type="entry name" value="IF_2B-like_C"/>
</dbReference>
<comment type="similarity">
    <text evidence="8">Belongs to the eIF-2B alpha/beta/delta subunits family.</text>
</comment>
<dbReference type="EMBL" id="BEHT01000042">
    <property type="protein sequence ID" value="GBC99900.1"/>
    <property type="molecule type" value="Genomic_DNA"/>
</dbReference>
<evidence type="ECO:0000313" key="9">
    <source>
        <dbReference type="EMBL" id="GBC99900.1"/>
    </source>
</evidence>
<dbReference type="Proteomes" id="UP000236173">
    <property type="component" value="Unassembled WGS sequence"/>
</dbReference>
<keyword evidence="9" id="KW-0413">Isomerase</keyword>
<name>A0A2H5XFD7_9BACT</name>
<evidence type="ECO:0000256" key="2">
    <source>
        <dbReference type="ARBA" id="ARBA00022490"/>
    </source>
</evidence>
<dbReference type="GO" id="GO:0016853">
    <property type="term" value="F:isomerase activity"/>
    <property type="evidence" value="ECO:0007669"/>
    <property type="project" value="UniProtKB-KW"/>
</dbReference>